<dbReference type="OMA" id="DQKSHIE"/>
<dbReference type="GO" id="GO:0016491">
    <property type="term" value="F:oxidoreductase activity"/>
    <property type="evidence" value="ECO:0007669"/>
    <property type="project" value="UniProtKB-KW"/>
</dbReference>
<keyword evidence="2" id="KW-0521">NADP</keyword>
<dbReference type="InterPro" id="IPR020904">
    <property type="entry name" value="Sc_DH/Rdtase_CS"/>
</dbReference>
<accession>A0A1R3RH83</accession>
<evidence type="ECO:0000256" key="3">
    <source>
        <dbReference type="ARBA" id="ARBA00023002"/>
    </source>
</evidence>
<dbReference type="Gene3D" id="3.40.50.720">
    <property type="entry name" value="NAD(P)-binding Rossmann-like Domain"/>
    <property type="match status" value="1"/>
</dbReference>
<dbReference type="AlphaFoldDB" id="A0A1R3RH83"/>
<dbReference type="PROSITE" id="PS00061">
    <property type="entry name" value="ADH_SHORT"/>
    <property type="match status" value="1"/>
</dbReference>
<feature type="region of interest" description="Disordered" evidence="5">
    <location>
        <begin position="34"/>
        <end position="54"/>
    </location>
</feature>
<evidence type="ECO:0000256" key="1">
    <source>
        <dbReference type="ARBA" id="ARBA00006484"/>
    </source>
</evidence>
<keyword evidence="8" id="KW-1185">Reference proteome</keyword>
<dbReference type="STRING" id="602072.A0A1R3RH83"/>
<dbReference type="Proteomes" id="UP000188318">
    <property type="component" value="Unassembled WGS sequence"/>
</dbReference>
<feature type="region of interest" description="Disordered" evidence="5">
    <location>
        <begin position="298"/>
        <end position="328"/>
    </location>
</feature>
<sequence length="363" mass="39062">MLRRLIPALPRPTHLPSCRPVIYKPFLGSSTVPFSTTQPQFQPTSKTKHPKMASESNTNFKLENLFNVKGKGSKPPSYPTTKLTTNPTTVALITGGGSGIGLMATQALATNGAKVYITGRTEEKLTQVASLYSPNIPGEIIPLVSDITSKESISKLVSDLSSRESHLDILINNAGISSSTDDTSPNSAGELQKTLFDDATPFSEWEDVYRTNVMQLYFTTTAFLPLLQKAAERERGWSGTVLNITSISGIVKVSQHHFAYNASKAAAIHLTKMLAHEVAESGLRIRVNNIAPGVFPSEMTAGESDEAQKSSLAKSKYEGKVPADRPGKDEDMASAVLFAVTNQYLNGQTVVVDGGYVLRAGTV</sequence>
<dbReference type="GO" id="GO:0044550">
    <property type="term" value="P:secondary metabolite biosynthetic process"/>
    <property type="evidence" value="ECO:0007669"/>
    <property type="project" value="UniProtKB-ARBA"/>
</dbReference>
<dbReference type="EMBL" id="KV907503">
    <property type="protein sequence ID" value="OOF93823.1"/>
    <property type="molecule type" value="Genomic_DNA"/>
</dbReference>
<keyword evidence="3" id="KW-0560">Oxidoreductase</keyword>
<dbReference type="PRINTS" id="PR00081">
    <property type="entry name" value="GDHRDH"/>
</dbReference>
<dbReference type="VEuPathDB" id="FungiDB:ASPCADRAFT_150309"/>
<evidence type="ECO:0008006" key="9">
    <source>
        <dbReference type="Google" id="ProtNLM"/>
    </source>
</evidence>
<name>A0A1R3RH83_ASPC5</name>
<dbReference type="CDD" id="cd05233">
    <property type="entry name" value="SDR_c"/>
    <property type="match status" value="1"/>
</dbReference>
<evidence type="ECO:0000256" key="4">
    <source>
        <dbReference type="RuleBase" id="RU000363"/>
    </source>
</evidence>
<dbReference type="EMBL" id="KV907503">
    <property type="protein sequence ID" value="OOF93735.1"/>
    <property type="molecule type" value="Genomic_DNA"/>
</dbReference>
<dbReference type="PANTHER" id="PTHR43618:SF4">
    <property type="entry name" value="SHORT CHAIN DEHYDROGENASE_REDUCTASE FAMILY (AFU_ORTHOLOGUE AFUA_7G04540)"/>
    <property type="match status" value="1"/>
</dbReference>
<dbReference type="PANTHER" id="PTHR43618">
    <property type="entry name" value="7-ALPHA-HYDROXYSTEROID DEHYDROGENASE"/>
    <property type="match status" value="1"/>
</dbReference>
<reference evidence="7" key="1">
    <citation type="submission" date="2016-12" db="EMBL/GenBank/DDBJ databases">
        <authorList>
            <consortium name="DOE Joint Genome Institute"/>
            <person name="Riley R."/>
            <person name="Kuo A."/>
            <person name="Sun H."/>
            <person name="Pangilinan J."/>
            <person name="Culley D."/>
            <person name="Salamov A."/>
            <person name="Magnuson J."/>
            <person name="Bruno K."/>
            <person name="Henrissat B."/>
            <person name="Berka R."/>
            <person name="Tsang A."/>
            <person name="Barry K."/>
            <person name="lapidus A."/>
            <person name="Martin J."/>
            <person name="Lindquist E."/>
            <person name="Wang Z."/>
            <person name="Baker S."/>
            <person name="Grigoriev I."/>
            <person name="Nordberg H.P."/>
            <person name="Cantor M.N."/>
            <person name="Hua S.X."/>
        </authorList>
    </citation>
    <scope>NUCLEOTIDE SEQUENCE [LARGE SCALE GENOMIC DNA]</scope>
    <source>
        <strain evidence="7">ITEM 5010</strain>
    </source>
</reference>
<proteinExistence type="inferred from homology"/>
<dbReference type="VEuPathDB" id="FungiDB:ASPCADRAFT_172472"/>
<feature type="compositionally biased region" description="Basic and acidic residues" evidence="5">
    <location>
        <begin position="315"/>
        <end position="328"/>
    </location>
</feature>
<evidence type="ECO:0000313" key="6">
    <source>
        <dbReference type="EMBL" id="OOF93735.1"/>
    </source>
</evidence>
<comment type="similarity">
    <text evidence="1 4">Belongs to the short-chain dehydrogenases/reductases (SDR) family.</text>
</comment>
<dbReference type="SUPFAM" id="SSF51735">
    <property type="entry name" value="NAD(P)-binding Rossmann-fold domains"/>
    <property type="match status" value="1"/>
</dbReference>
<dbReference type="InterPro" id="IPR052178">
    <property type="entry name" value="Sec_Metab_Biosynth_SDR"/>
</dbReference>
<dbReference type="InterPro" id="IPR002347">
    <property type="entry name" value="SDR_fam"/>
</dbReference>
<organism evidence="7 8">
    <name type="scientific">Aspergillus carbonarius (strain ITEM 5010)</name>
    <dbReference type="NCBI Taxonomy" id="602072"/>
    <lineage>
        <taxon>Eukaryota</taxon>
        <taxon>Fungi</taxon>
        <taxon>Dikarya</taxon>
        <taxon>Ascomycota</taxon>
        <taxon>Pezizomycotina</taxon>
        <taxon>Eurotiomycetes</taxon>
        <taxon>Eurotiomycetidae</taxon>
        <taxon>Eurotiales</taxon>
        <taxon>Aspergillaceae</taxon>
        <taxon>Aspergillus</taxon>
        <taxon>Aspergillus subgen. Circumdati</taxon>
    </lineage>
</organism>
<evidence type="ECO:0000313" key="7">
    <source>
        <dbReference type="EMBL" id="OOF93823.1"/>
    </source>
</evidence>
<evidence type="ECO:0000256" key="2">
    <source>
        <dbReference type="ARBA" id="ARBA00022857"/>
    </source>
</evidence>
<protein>
    <recommendedName>
        <fullName evidence="9">Short chain dehydrogenase/reductase family</fullName>
    </recommendedName>
</protein>
<dbReference type="InterPro" id="IPR036291">
    <property type="entry name" value="NAD(P)-bd_dom_sf"/>
</dbReference>
<feature type="compositionally biased region" description="Polar residues" evidence="5">
    <location>
        <begin position="34"/>
        <end position="45"/>
    </location>
</feature>
<reference evidence="8" key="2">
    <citation type="journal article" date="2017" name="Genome Biol.">
        <title>Comparative genomics reveals high biological diversity and specific adaptations in the industrially and medically important fungal genus Aspergillus.</title>
        <authorList>
            <person name="de Vries R.P."/>
            <person name="Riley R."/>
            <person name="Wiebenga A."/>
            <person name="Aguilar-Osorio G."/>
            <person name="Amillis S."/>
            <person name="Uchima C.A."/>
            <person name="Anderluh G."/>
            <person name="Asadollahi M."/>
            <person name="Askin M."/>
            <person name="Barry K."/>
            <person name="Battaglia E."/>
            <person name="Bayram O."/>
            <person name="Benocci T."/>
            <person name="Braus-Stromeyer S.A."/>
            <person name="Caldana C."/>
            <person name="Canovas D."/>
            <person name="Cerqueira G.C."/>
            <person name="Chen F."/>
            <person name="Chen W."/>
            <person name="Choi C."/>
            <person name="Clum A."/>
            <person name="Dos Santos R.A."/>
            <person name="Damasio A.R."/>
            <person name="Diallinas G."/>
            <person name="Emri T."/>
            <person name="Fekete E."/>
            <person name="Flipphi M."/>
            <person name="Freyberg S."/>
            <person name="Gallo A."/>
            <person name="Gournas C."/>
            <person name="Habgood R."/>
            <person name="Hainaut M."/>
            <person name="Harispe M.L."/>
            <person name="Henrissat B."/>
            <person name="Hilden K.S."/>
            <person name="Hope R."/>
            <person name="Hossain A."/>
            <person name="Karabika E."/>
            <person name="Karaffa L."/>
            <person name="Karanyi Z."/>
            <person name="Krasevec N."/>
            <person name="Kuo A."/>
            <person name="Kusch H."/>
            <person name="LaButti K."/>
            <person name="Lagendijk E.L."/>
            <person name="Lapidus A."/>
            <person name="Levasseur A."/>
            <person name="Lindquist E."/>
            <person name="Lipzen A."/>
            <person name="Logrieco A.F."/>
            <person name="MacCabe A."/>
            <person name="Maekelae M.R."/>
            <person name="Malavazi I."/>
            <person name="Melin P."/>
            <person name="Meyer V."/>
            <person name="Mielnichuk N."/>
            <person name="Miskei M."/>
            <person name="Molnar A.P."/>
            <person name="Mule G."/>
            <person name="Ngan C.Y."/>
            <person name="Orejas M."/>
            <person name="Orosz E."/>
            <person name="Ouedraogo J.P."/>
            <person name="Overkamp K.M."/>
            <person name="Park H.-S."/>
            <person name="Perrone G."/>
            <person name="Piumi F."/>
            <person name="Punt P.J."/>
            <person name="Ram A.F."/>
            <person name="Ramon A."/>
            <person name="Rauscher S."/>
            <person name="Record E."/>
            <person name="Riano-Pachon D.M."/>
            <person name="Robert V."/>
            <person name="Roehrig J."/>
            <person name="Ruller R."/>
            <person name="Salamov A."/>
            <person name="Salih N.S."/>
            <person name="Samson R.A."/>
            <person name="Sandor E."/>
            <person name="Sanguinetti M."/>
            <person name="Schuetze T."/>
            <person name="Sepcic K."/>
            <person name="Shelest E."/>
            <person name="Sherlock G."/>
            <person name="Sophianopoulou V."/>
            <person name="Squina F.M."/>
            <person name="Sun H."/>
            <person name="Susca A."/>
            <person name="Todd R.B."/>
            <person name="Tsang A."/>
            <person name="Unkles S.E."/>
            <person name="van de Wiele N."/>
            <person name="van Rossen-Uffink D."/>
            <person name="Oliveira J.V."/>
            <person name="Vesth T.C."/>
            <person name="Visser J."/>
            <person name="Yu J.-H."/>
            <person name="Zhou M."/>
            <person name="Andersen M.R."/>
            <person name="Archer D.B."/>
            <person name="Baker S.E."/>
            <person name="Benoit I."/>
            <person name="Brakhage A.A."/>
            <person name="Braus G.H."/>
            <person name="Fischer R."/>
            <person name="Frisvad J.C."/>
            <person name="Goldman G.H."/>
            <person name="Houbraken J."/>
            <person name="Oakley B."/>
            <person name="Pocsi I."/>
            <person name="Scazzocchio C."/>
            <person name="Seiboth B."/>
            <person name="vanKuyk P.A."/>
            <person name="Wortman J."/>
            <person name="Dyer P.S."/>
            <person name="Grigoriev I.V."/>
        </authorList>
    </citation>
    <scope>NUCLEOTIDE SEQUENCE [LARGE SCALE GENOMIC DNA]</scope>
    <source>
        <strain evidence="8">ITEM 5010</strain>
    </source>
</reference>
<dbReference type="Pfam" id="PF00106">
    <property type="entry name" value="adh_short"/>
    <property type="match status" value="1"/>
</dbReference>
<evidence type="ECO:0000313" key="8">
    <source>
        <dbReference type="Proteomes" id="UP000188318"/>
    </source>
</evidence>
<gene>
    <name evidence="7" type="ORF">ASPCADRAFT_150309</name>
    <name evidence="6" type="ORF">ASPCADRAFT_172472</name>
</gene>
<dbReference type="PRINTS" id="PR00080">
    <property type="entry name" value="SDRFAMILY"/>
</dbReference>
<evidence type="ECO:0000256" key="5">
    <source>
        <dbReference type="SAM" id="MobiDB-lite"/>
    </source>
</evidence>